<keyword evidence="2 4" id="KW-0378">Hydrolase</keyword>
<dbReference type="AlphaFoldDB" id="A0A644V4U6"/>
<evidence type="ECO:0000256" key="2">
    <source>
        <dbReference type="ARBA" id="ARBA00022801"/>
    </source>
</evidence>
<gene>
    <name evidence="4" type="primary">pgdA_4</name>
    <name evidence="4" type="ORF">SDC9_31817</name>
</gene>
<dbReference type="PROSITE" id="PS51677">
    <property type="entry name" value="NODB"/>
    <property type="match status" value="1"/>
</dbReference>
<organism evidence="4">
    <name type="scientific">bioreactor metagenome</name>
    <dbReference type="NCBI Taxonomy" id="1076179"/>
    <lineage>
        <taxon>unclassified sequences</taxon>
        <taxon>metagenomes</taxon>
        <taxon>ecological metagenomes</taxon>
    </lineage>
</organism>
<sequence length="203" mass="23992">MLTKIHPLLQFSFFKQCEFSLNGKGKNLYITFDDGPIAEVTPEVLELLDEYDAKATFFCVGENVEKHPEIFDEILRRGHSVGNHTYHHIKGWNTNDEEYYNDIERANKLIKSNLFRPPYGRITPKQHYHLKKSYRIILWSVLSYDYNRLLTKQRVWRNVRNSVTNNDIILFHDSIKSKPNMIFALKHTLSYFSAKGYRFLGIS</sequence>
<dbReference type="PANTHER" id="PTHR10587:SF133">
    <property type="entry name" value="CHITIN DEACETYLASE 1-RELATED"/>
    <property type="match status" value="1"/>
</dbReference>
<protein>
    <submittedName>
        <fullName evidence="4">Peptidoglycan-N-acetylglucosamine deacetylase</fullName>
        <ecNumber evidence="4">3.5.1.104</ecNumber>
    </submittedName>
</protein>
<name>A0A644V4U6_9ZZZZ</name>
<proteinExistence type="predicted"/>
<dbReference type="PANTHER" id="PTHR10587">
    <property type="entry name" value="GLYCOSYL TRANSFERASE-RELATED"/>
    <property type="match status" value="1"/>
</dbReference>
<dbReference type="GO" id="GO:0046872">
    <property type="term" value="F:metal ion binding"/>
    <property type="evidence" value="ECO:0007669"/>
    <property type="project" value="UniProtKB-KW"/>
</dbReference>
<accession>A0A644V4U6</accession>
<dbReference type="Gene3D" id="3.20.20.370">
    <property type="entry name" value="Glycoside hydrolase/deacetylase"/>
    <property type="match status" value="1"/>
</dbReference>
<comment type="caution">
    <text evidence="4">The sequence shown here is derived from an EMBL/GenBank/DDBJ whole genome shotgun (WGS) entry which is preliminary data.</text>
</comment>
<dbReference type="SUPFAM" id="SSF88713">
    <property type="entry name" value="Glycoside hydrolase/deacetylase"/>
    <property type="match status" value="1"/>
</dbReference>
<dbReference type="InterPro" id="IPR011330">
    <property type="entry name" value="Glyco_hydro/deAcase_b/a-brl"/>
</dbReference>
<dbReference type="GO" id="GO:0016810">
    <property type="term" value="F:hydrolase activity, acting on carbon-nitrogen (but not peptide) bonds"/>
    <property type="evidence" value="ECO:0007669"/>
    <property type="project" value="InterPro"/>
</dbReference>
<dbReference type="GO" id="GO:0005975">
    <property type="term" value="P:carbohydrate metabolic process"/>
    <property type="evidence" value="ECO:0007669"/>
    <property type="project" value="InterPro"/>
</dbReference>
<dbReference type="CDD" id="cd10959">
    <property type="entry name" value="CE4_NodB_like_3"/>
    <property type="match status" value="1"/>
</dbReference>
<evidence type="ECO:0000259" key="3">
    <source>
        <dbReference type="PROSITE" id="PS51677"/>
    </source>
</evidence>
<dbReference type="EC" id="3.5.1.104" evidence="4"/>
<evidence type="ECO:0000256" key="1">
    <source>
        <dbReference type="ARBA" id="ARBA00022723"/>
    </source>
</evidence>
<keyword evidence="1" id="KW-0479">Metal-binding</keyword>
<dbReference type="Pfam" id="PF01522">
    <property type="entry name" value="Polysacc_deac_1"/>
    <property type="match status" value="1"/>
</dbReference>
<dbReference type="InterPro" id="IPR050248">
    <property type="entry name" value="Polysacc_deacetylase_ArnD"/>
</dbReference>
<feature type="domain" description="NodB homology" evidence="3">
    <location>
        <begin position="26"/>
        <end position="203"/>
    </location>
</feature>
<dbReference type="InterPro" id="IPR002509">
    <property type="entry name" value="NODB_dom"/>
</dbReference>
<reference evidence="4" key="1">
    <citation type="submission" date="2019-08" db="EMBL/GenBank/DDBJ databases">
        <authorList>
            <person name="Kucharzyk K."/>
            <person name="Murdoch R.W."/>
            <person name="Higgins S."/>
            <person name="Loffler F."/>
        </authorList>
    </citation>
    <scope>NUCLEOTIDE SEQUENCE</scope>
</reference>
<dbReference type="EMBL" id="VSSQ01000212">
    <property type="protein sequence ID" value="MPL85843.1"/>
    <property type="molecule type" value="Genomic_DNA"/>
</dbReference>
<evidence type="ECO:0000313" key="4">
    <source>
        <dbReference type="EMBL" id="MPL85843.1"/>
    </source>
</evidence>
<dbReference type="GO" id="GO:0016020">
    <property type="term" value="C:membrane"/>
    <property type="evidence" value="ECO:0007669"/>
    <property type="project" value="TreeGrafter"/>
</dbReference>